<organism evidence="3 4">
    <name type="scientific">Hoyosella rhizosphaerae</name>
    <dbReference type="NCBI Taxonomy" id="1755582"/>
    <lineage>
        <taxon>Bacteria</taxon>
        <taxon>Bacillati</taxon>
        <taxon>Actinomycetota</taxon>
        <taxon>Actinomycetes</taxon>
        <taxon>Mycobacteriales</taxon>
        <taxon>Hoyosellaceae</taxon>
        <taxon>Hoyosella</taxon>
    </lineage>
</organism>
<name>A0A916UG62_9ACTN</name>
<keyword evidence="2" id="KW-1133">Transmembrane helix</keyword>
<gene>
    <name evidence="3" type="ORF">GCM10011410_25290</name>
</gene>
<feature type="transmembrane region" description="Helical" evidence="2">
    <location>
        <begin position="73"/>
        <end position="93"/>
    </location>
</feature>
<dbReference type="RefSeq" id="WP_188675529.1">
    <property type="nucleotide sequence ID" value="NZ_BMJH01000003.1"/>
</dbReference>
<feature type="transmembrane region" description="Helical" evidence="2">
    <location>
        <begin position="50"/>
        <end position="67"/>
    </location>
</feature>
<keyword evidence="4" id="KW-1185">Reference proteome</keyword>
<dbReference type="AlphaFoldDB" id="A0A916UG62"/>
<feature type="compositionally biased region" description="Basic and acidic residues" evidence="1">
    <location>
        <begin position="119"/>
        <end position="135"/>
    </location>
</feature>
<accession>A0A916UG62</accession>
<keyword evidence="2" id="KW-0472">Membrane</keyword>
<proteinExistence type="predicted"/>
<evidence type="ECO:0000256" key="1">
    <source>
        <dbReference type="SAM" id="MobiDB-lite"/>
    </source>
</evidence>
<evidence type="ECO:0008006" key="5">
    <source>
        <dbReference type="Google" id="ProtNLM"/>
    </source>
</evidence>
<dbReference type="Pfam" id="PF17240">
    <property type="entry name" value="DUF5313"/>
    <property type="match status" value="1"/>
</dbReference>
<comment type="caution">
    <text evidence="3">The sequence shown here is derived from an EMBL/GenBank/DDBJ whole genome shotgun (WGS) entry which is preliminary data.</text>
</comment>
<keyword evidence="2" id="KW-0812">Transmembrane</keyword>
<dbReference type="InterPro" id="IPR035197">
    <property type="entry name" value="DUF5313"/>
</dbReference>
<dbReference type="EMBL" id="BMJH01000003">
    <property type="protein sequence ID" value="GGC71282.1"/>
    <property type="molecule type" value="Genomic_DNA"/>
</dbReference>
<evidence type="ECO:0000313" key="3">
    <source>
        <dbReference type="EMBL" id="GGC71282.1"/>
    </source>
</evidence>
<dbReference type="Proteomes" id="UP000641514">
    <property type="component" value="Unassembled WGS sequence"/>
</dbReference>
<feature type="region of interest" description="Disordered" evidence="1">
    <location>
        <begin position="112"/>
        <end position="135"/>
    </location>
</feature>
<protein>
    <recommendedName>
        <fullName evidence="5">DUF5313 domain-containing protein</fullName>
    </recommendedName>
</protein>
<evidence type="ECO:0000313" key="4">
    <source>
        <dbReference type="Proteomes" id="UP000641514"/>
    </source>
</evidence>
<evidence type="ECO:0000256" key="2">
    <source>
        <dbReference type="SAM" id="Phobius"/>
    </source>
</evidence>
<reference evidence="3" key="2">
    <citation type="submission" date="2020-09" db="EMBL/GenBank/DDBJ databases">
        <authorList>
            <person name="Sun Q."/>
            <person name="Zhou Y."/>
        </authorList>
    </citation>
    <scope>NUCLEOTIDE SEQUENCE</scope>
    <source>
        <strain evidence="3">CGMCC 1.15478</strain>
    </source>
</reference>
<sequence>MKTLHKIKNQRTRPGPLQWIGYSFGRTLPPTMQEWVRNDLTGNRAVPRHLVRSLVPFMPLFALGFLLPGPFVLTGSVVLLGVLLALFYSAAYMEPNRARRLERHGLPADLQNPRTTARIKREKERYEQTHRTQVR</sequence>
<reference evidence="3" key="1">
    <citation type="journal article" date="2014" name="Int. J. Syst. Evol. Microbiol.">
        <title>Complete genome sequence of Corynebacterium casei LMG S-19264T (=DSM 44701T), isolated from a smear-ripened cheese.</title>
        <authorList>
            <consortium name="US DOE Joint Genome Institute (JGI-PGF)"/>
            <person name="Walter F."/>
            <person name="Albersmeier A."/>
            <person name="Kalinowski J."/>
            <person name="Ruckert C."/>
        </authorList>
    </citation>
    <scope>NUCLEOTIDE SEQUENCE</scope>
    <source>
        <strain evidence="3">CGMCC 1.15478</strain>
    </source>
</reference>